<dbReference type="EMBL" id="JAWDEY010000031">
    <property type="protein sequence ID" value="KAK6588652.1"/>
    <property type="molecule type" value="Genomic_DNA"/>
</dbReference>
<reference evidence="3 4" key="1">
    <citation type="submission" date="2023-10" db="EMBL/GenBank/DDBJ databases">
        <title>Comparative genomics analysis reveals potential genetic determinants of host preference in Cryptosporidium xiaoi.</title>
        <authorList>
            <person name="Xiao L."/>
            <person name="Li J."/>
        </authorList>
    </citation>
    <scope>NUCLEOTIDE SEQUENCE [LARGE SCALE GENOMIC DNA]</scope>
    <source>
        <strain evidence="3 4">52996</strain>
    </source>
</reference>
<accession>A0AAV9XVE3</accession>
<dbReference type="AlphaFoldDB" id="A0AAV9XVE3"/>
<sequence length="954" mass="112773">MVKILGLLLLLVVILKTTESYTTIETSLVDEYINGYYNNIYIDEELLVHLKNNENDEYIKNLLVNSHRKDVINELGGSEKILELIKLLKDSKNEEEEEEEKVESIYGYSYELRDNLDKIILTSRLDGNYHNYLNSKGEINRSSEELQVTNIKIKFKIDLGNIFDIKNQRKYEFEAIVSKLLKDHSDGLIQERVNVRNKIVEFSNGFYINNGVENLLKIESPMEVITFKELVLIDKINMLIDSTNIKKSNNDLLKGYPVCEIKCVIKELQNKIQWSESISRLSSENISYIKSYNWCNKLIFHNCVDLGIKSFELSIISDKMKKEIEQIRNSIDHKIKSQIENYFLSNLEVLPIPFDFNIIIESIILNVLLEKDSFVIKKNMNNNLIIKYEKISEYSKGIVCLEQILNNVNLKLKLGNKKNNYSSYENKQHRVLSSNKYIESNNKISRLSPVKKSKLILNIEHVTIFIQNILLILKTKSKSNYYLPWYVNKSGIINIKRKQDEFVGLLFREYELLLRLFMKNKYIGKDMFYRMGLFNIYSLISHFKSYNTNNTNNSVDNIYNRKKVHDINENGYIIVNTRLNYEDQIFITNIYSQNLMFHKFNINNKGNIESEKYKKIEYFKPINEYYTQNSENDFSINFNDVEEYFDGIDYLLDINYYKHNLINKTIEVSRPIKIVNDIKGNLDFYSENTLFQNNIGNYGFNIAFLNYMYYYTLNLDDNVIDSTPWWMAWQSQFYPPVYFGLEGKIMDELSLNEKYTEEDEYDYNEGNEKSYFSNLSKNIFNSTLIEIPINSDFPISFFDLGSYLPKDIISKGMLESIIMEEVELINPTFKGIDSLLDGKNRKFDLIQLTKEKQQILINSWKRSDLISDPNNMLFYNHNKLNPKTEFSFNPCMLNTFLDNDSSEWFSACVKKWEIYTTLFDHLTLKSNHYFKISTFFDVIKEVKMILYIQKEIYK</sequence>
<feature type="coiled-coil region" evidence="1">
    <location>
        <begin position="78"/>
        <end position="105"/>
    </location>
</feature>
<keyword evidence="4" id="KW-1185">Reference proteome</keyword>
<dbReference type="Proteomes" id="UP001311799">
    <property type="component" value="Unassembled WGS sequence"/>
</dbReference>
<proteinExistence type="predicted"/>
<feature type="signal peptide" evidence="2">
    <location>
        <begin position="1"/>
        <end position="20"/>
    </location>
</feature>
<keyword evidence="1" id="KW-0175">Coiled coil</keyword>
<evidence type="ECO:0000313" key="3">
    <source>
        <dbReference type="EMBL" id="KAK6588652.1"/>
    </source>
</evidence>
<organism evidence="3 4">
    <name type="scientific">Cryptosporidium xiaoi</name>
    <dbReference type="NCBI Taxonomy" id="659607"/>
    <lineage>
        <taxon>Eukaryota</taxon>
        <taxon>Sar</taxon>
        <taxon>Alveolata</taxon>
        <taxon>Apicomplexa</taxon>
        <taxon>Conoidasida</taxon>
        <taxon>Coccidia</taxon>
        <taxon>Eucoccidiorida</taxon>
        <taxon>Eimeriorina</taxon>
        <taxon>Cryptosporidiidae</taxon>
        <taxon>Cryptosporidium</taxon>
    </lineage>
</organism>
<keyword evidence="2" id="KW-0732">Signal</keyword>
<evidence type="ECO:0000256" key="2">
    <source>
        <dbReference type="SAM" id="SignalP"/>
    </source>
</evidence>
<comment type="caution">
    <text evidence="3">The sequence shown here is derived from an EMBL/GenBank/DDBJ whole genome shotgun (WGS) entry which is preliminary data.</text>
</comment>
<protein>
    <submittedName>
        <fullName evidence="3">Uncharacterized protein</fullName>
    </submittedName>
</protein>
<feature type="chain" id="PRO_5043519238" evidence="2">
    <location>
        <begin position="21"/>
        <end position="954"/>
    </location>
</feature>
<evidence type="ECO:0000313" key="4">
    <source>
        <dbReference type="Proteomes" id="UP001311799"/>
    </source>
</evidence>
<gene>
    <name evidence="3" type="ORF">RS030_3411</name>
</gene>
<name>A0AAV9XVE3_9CRYT</name>
<evidence type="ECO:0000256" key="1">
    <source>
        <dbReference type="SAM" id="Coils"/>
    </source>
</evidence>